<dbReference type="CDD" id="cd06124">
    <property type="entry name" value="cupin_NimR-like_N"/>
    <property type="match status" value="1"/>
</dbReference>
<evidence type="ECO:0000256" key="5">
    <source>
        <dbReference type="ARBA" id="ARBA00044978"/>
    </source>
</evidence>
<sequence>MHVSPLAPFQSVTTLAIQYQHGEYEPLHSHVCSQLIHTLSGVVEVRTQLGVWMVPPGRGVWLPAGIEHSLRFIGEVRARTLFVDPLARADLSAQCQVVQISALLCELIFVSLSIPPDYSSGGRDERIMELLLDELRLLPELPLHLPEPKESQLLEICQQIRNALSSHWELEDVASKLGISGRTLSRRFQRETGLRFSDWVRRAKLLAGLQALAAGTSVLDVALALGYDSPSAFSAMFKRALGVSPSDYFSLELPLPAFHPKN</sequence>
<comment type="caution">
    <text evidence="7">The sequence shown here is derived from an EMBL/GenBank/DDBJ whole genome shotgun (WGS) entry which is preliminary data.</text>
</comment>
<evidence type="ECO:0000259" key="6">
    <source>
        <dbReference type="PROSITE" id="PS01124"/>
    </source>
</evidence>
<dbReference type="Gene3D" id="2.60.120.10">
    <property type="entry name" value="Jelly Rolls"/>
    <property type="match status" value="1"/>
</dbReference>
<evidence type="ECO:0000256" key="4">
    <source>
        <dbReference type="ARBA" id="ARBA00023163"/>
    </source>
</evidence>
<evidence type="ECO:0000313" key="7">
    <source>
        <dbReference type="EMBL" id="GGA42169.1"/>
    </source>
</evidence>
<dbReference type="RefSeq" id="WP_188472372.1">
    <property type="nucleotide sequence ID" value="NZ_BMFZ01000003.1"/>
</dbReference>
<feature type="domain" description="HTH araC/xylS-type" evidence="6">
    <location>
        <begin position="154"/>
        <end position="251"/>
    </location>
</feature>
<dbReference type="Proteomes" id="UP000627464">
    <property type="component" value="Unassembled WGS sequence"/>
</dbReference>
<dbReference type="InterPro" id="IPR003313">
    <property type="entry name" value="AraC-bd"/>
</dbReference>
<evidence type="ECO:0000313" key="8">
    <source>
        <dbReference type="Proteomes" id="UP000627464"/>
    </source>
</evidence>
<dbReference type="Pfam" id="PF02311">
    <property type="entry name" value="AraC_binding"/>
    <property type="match status" value="1"/>
</dbReference>
<dbReference type="InterPro" id="IPR018062">
    <property type="entry name" value="HTH_AraC-typ_CS"/>
</dbReference>
<dbReference type="Gene3D" id="1.10.10.60">
    <property type="entry name" value="Homeodomain-like"/>
    <property type="match status" value="1"/>
</dbReference>
<dbReference type="SUPFAM" id="SSF46689">
    <property type="entry name" value="Homeodomain-like"/>
    <property type="match status" value="1"/>
</dbReference>
<dbReference type="InterPro" id="IPR020449">
    <property type="entry name" value="Tscrpt_reg_AraC-type_HTH"/>
</dbReference>
<protein>
    <recommendedName>
        <fullName evidence="5">Arabinose operon regulatory protein</fullName>
    </recommendedName>
</protein>
<dbReference type="EMBL" id="BMFZ01000003">
    <property type="protein sequence ID" value="GGA42169.1"/>
    <property type="molecule type" value="Genomic_DNA"/>
</dbReference>
<dbReference type="InterPro" id="IPR009057">
    <property type="entry name" value="Homeodomain-like_sf"/>
</dbReference>
<dbReference type="PROSITE" id="PS00041">
    <property type="entry name" value="HTH_ARAC_FAMILY_1"/>
    <property type="match status" value="1"/>
</dbReference>
<evidence type="ECO:0000256" key="2">
    <source>
        <dbReference type="ARBA" id="ARBA00023125"/>
    </source>
</evidence>
<accession>A0ABQ1GET4</accession>
<dbReference type="SMART" id="SM00342">
    <property type="entry name" value="HTH_ARAC"/>
    <property type="match status" value="1"/>
</dbReference>
<organism evidence="7 8">
    <name type="scientific">Hafnia psychrotolerans</name>
    <dbReference type="NCBI Taxonomy" id="1477018"/>
    <lineage>
        <taxon>Bacteria</taxon>
        <taxon>Pseudomonadati</taxon>
        <taxon>Pseudomonadota</taxon>
        <taxon>Gammaproteobacteria</taxon>
        <taxon>Enterobacterales</taxon>
        <taxon>Hafniaceae</taxon>
        <taxon>Hafnia</taxon>
    </lineage>
</organism>
<dbReference type="PROSITE" id="PS01124">
    <property type="entry name" value="HTH_ARAC_FAMILY_2"/>
    <property type="match status" value="1"/>
</dbReference>
<keyword evidence="2" id="KW-0238">DNA-binding</keyword>
<gene>
    <name evidence="7" type="ORF">GCM10011328_16510</name>
</gene>
<keyword evidence="8" id="KW-1185">Reference proteome</keyword>
<keyword evidence="1" id="KW-0805">Transcription regulation</keyword>
<dbReference type="Pfam" id="PF12833">
    <property type="entry name" value="HTH_18"/>
    <property type="match status" value="1"/>
</dbReference>
<keyword evidence="4" id="KW-0804">Transcription</keyword>
<proteinExistence type="predicted"/>
<reference evidence="8" key="1">
    <citation type="journal article" date="2019" name="Int. J. Syst. Evol. Microbiol.">
        <title>The Global Catalogue of Microorganisms (GCM) 10K type strain sequencing project: providing services to taxonomists for standard genome sequencing and annotation.</title>
        <authorList>
            <consortium name="The Broad Institute Genomics Platform"/>
            <consortium name="The Broad Institute Genome Sequencing Center for Infectious Disease"/>
            <person name="Wu L."/>
            <person name="Ma J."/>
        </authorList>
    </citation>
    <scope>NUCLEOTIDE SEQUENCE [LARGE SCALE GENOMIC DNA]</scope>
    <source>
        <strain evidence="8">CGMCC 1.12806</strain>
    </source>
</reference>
<dbReference type="SUPFAM" id="SSF51182">
    <property type="entry name" value="RmlC-like cupins"/>
    <property type="match status" value="1"/>
</dbReference>
<dbReference type="PANTHER" id="PTHR11019">
    <property type="entry name" value="HTH-TYPE TRANSCRIPTIONAL REGULATOR NIMR"/>
    <property type="match status" value="1"/>
</dbReference>
<dbReference type="InterPro" id="IPR018060">
    <property type="entry name" value="HTH_AraC"/>
</dbReference>
<dbReference type="PANTHER" id="PTHR11019:SF159">
    <property type="entry name" value="TRANSCRIPTIONAL REGULATOR-RELATED"/>
    <property type="match status" value="1"/>
</dbReference>
<keyword evidence="3" id="KW-0010">Activator</keyword>
<dbReference type="PRINTS" id="PR00032">
    <property type="entry name" value="HTHARAC"/>
</dbReference>
<dbReference type="InterPro" id="IPR014710">
    <property type="entry name" value="RmlC-like_jellyroll"/>
</dbReference>
<evidence type="ECO:0000256" key="3">
    <source>
        <dbReference type="ARBA" id="ARBA00023159"/>
    </source>
</evidence>
<dbReference type="InterPro" id="IPR011051">
    <property type="entry name" value="RmlC_Cupin_sf"/>
</dbReference>
<name>A0ABQ1GET4_9GAMM</name>
<evidence type="ECO:0000256" key="1">
    <source>
        <dbReference type="ARBA" id="ARBA00023015"/>
    </source>
</evidence>